<gene>
    <name evidence="3" type="ORF">KME60_25860</name>
</gene>
<feature type="transmembrane region" description="Helical" evidence="1">
    <location>
        <begin position="20"/>
        <end position="38"/>
    </location>
</feature>
<evidence type="ECO:0000313" key="4">
    <source>
        <dbReference type="Proteomes" id="UP000729701"/>
    </source>
</evidence>
<comment type="caution">
    <text evidence="3">The sequence shown here is derived from an EMBL/GenBank/DDBJ whole genome shotgun (WGS) entry which is preliminary data.</text>
</comment>
<dbReference type="EMBL" id="JAHHGZ010000035">
    <property type="protein sequence ID" value="MBW4670753.1"/>
    <property type="molecule type" value="Genomic_DNA"/>
</dbReference>
<dbReference type="GO" id="GO:0008270">
    <property type="term" value="F:zinc ion binding"/>
    <property type="evidence" value="ECO:0007669"/>
    <property type="project" value="InterPro"/>
</dbReference>
<evidence type="ECO:0000313" key="3">
    <source>
        <dbReference type="EMBL" id="MBW4670753.1"/>
    </source>
</evidence>
<organism evidence="3 4">
    <name type="scientific">Cyanomargarita calcarea GSE-NOS-MK-12-04C</name>
    <dbReference type="NCBI Taxonomy" id="2839659"/>
    <lineage>
        <taxon>Bacteria</taxon>
        <taxon>Bacillati</taxon>
        <taxon>Cyanobacteriota</taxon>
        <taxon>Cyanophyceae</taxon>
        <taxon>Nostocales</taxon>
        <taxon>Cyanomargaritaceae</taxon>
        <taxon>Cyanomargarita</taxon>
    </lineage>
</organism>
<dbReference type="GO" id="GO:0008237">
    <property type="term" value="F:metallopeptidase activity"/>
    <property type="evidence" value="ECO:0007669"/>
    <property type="project" value="InterPro"/>
</dbReference>
<keyword evidence="1" id="KW-0472">Membrane</keyword>
<name>A0A951UUJ3_9CYAN</name>
<sequence>MLPLPAFTRYFWVGRVLVRQLIAALTLAICTGLLVIFINGQSFAILPHSTNGLTKNTIYSIGKVSISVSQKPHSLPHTLAKWQDNRNSGDYFSQIAPTKVGYLVWSKFPVRVYIEPPKIVNIQQAEDWVETVRMALQEWNVYLPNSIVEQPADADIAIIRKTPPLSGNPPRARSAQTSYELYTNNNVLSHRFSILLSPSQTGDYLTAAVRHEFGHALGIWGHSPLQSDALYKSQVRNPPPISARDVNTLKRVYEQPTNLGWAVSS</sequence>
<accession>A0A951UUJ3</accession>
<keyword evidence="1" id="KW-1133">Transmembrane helix</keyword>
<proteinExistence type="predicted"/>
<dbReference type="InterPro" id="IPR006026">
    <property type="entry name" value="Peptidase_Metallo"/>
</dbReference>
<dbReference type="SUPFAM" id="SSF55486">
    <property type="entry name" value="Metalloproteases ('zincins'), catalytic domain"/>
    <property type="match status" value="1"/>
</dbReference>
<evidence type="ECO:0000256" key="1">
    <source>
        <dbReference type="SAM" id="Phobius"/>
    </source>
</evidence>
<dbReference type="AlphaFoldDB" id="A0A951UUJ3"/>
<dbReference type="InterPro" id="IPR024079">
    <property type="entry name" value="MetalloPept_cat_dom_sf"/>
</dbReference>
<dbReference type="Proteomes" id="UP000729701">
    <property type="component" value="Unassembled WGS sequence"/>
</dbReference>
<protein>
    <submittedName>
        <fullName evidence="3">Peptidase</fullName>
    </submittedName>
</protein>
<keyword evidence="1" id="KW-0812">Transmembrane</keyword>
<reference evidence="3" key="2">
    <citation type="journal article" date="2022" name="Microbiol. Resour. Announc.">
        <title>Metagenome Sequencing to Explore Phylogenomics of Terrestrial Cyanobacteria.</title>
        <authorList>
            <person name="Ward R.D."/>
            <person name="Stajich J.E."/>
            <person name="Johansen J.R."/>
            <person name="Huntemann M."/>
            <person name="Clum A."/>
            <person name="Foster B."/>
            <person name="Foster B."/>
            <person name="Roux S."/>
            <person name="Palaniappan K."/>
            <person name="Varghese N."/>
            <person name="Mukherjee S."/>
            <person name="Reddy T.B.K."/>
            <person name="Daum C."/>
            <person name="Copeland A."/>
            <person name="Chen I.A."/>
            <person name="Ivanova N.N."/>
            <person name="Kyrpides N.C."/>
            <person name="Shapiro N."/>
            <person name="Eloe-Fadrosh E.A."/>
            <person name="Pietrasiak N."/>
        </authorList>
    </citation>
    <scope>NUCLEOTIDE SEQUENCE</scope>
    <source>
        <strain evidence="3">GSE-NOS-MK-12-04C</strain>
    </source>
</reference>
<dbReference type="CDD" id="cd04279">
    <property type="entry name" value="ZnMc_MMP_like_1"/>
    <property type="match status" value="1"/>
</dbReference>
<dbReference type="GO" id="GO:0006508">
    <property type="term" value="P:proteolysis"/>
    <property type="evidence" value="ECO:0007669"/>
    <property type="project" value="InterPro"/>
</dbReference>
<dbReference type="SMART" id="SM00235">
    <property type="entry name" value="ZnMc"/>
    <property type="match status" value="1"/>
</dbReference>
<evidence type="ECO:0000259" key="2">
    <source>
        <dbReference type="SMART" id="SM00235"/>
    </source>
</evidence>
<dbReference type="Gene3D" id="3.40.390.10">
    <property type="entry name" value="Collagenase (Catalytic Domain)"/>
    <property type="match status" value="1"/>
</dbReference>
<reference evidence="3" key="1">
    <citation type="submission" date="2021-05" db="EMBL/GenBank/DDBJ databases">
        <authorList>
            <person name="Pietrasiak N."/>
            <person name="Ward R."/>
            <person name="Stajich J.E."/>
            <person name="Kurbessoian T."/>
        </authorList>
    </citation>
    <scope>NUCLEOTIDE SEQUENCE</scope>
    <source>
        <strain evidence="3">GSE-NOS-MK-12-04C</strain>
    </source>
</reference>
<feature type="domain" description="Peptidase metallopeptidase" evidence="2">
    <location>
        <begin position="101"/>
        <end position="255"/>
    </location>
</feature>